<evidence type="ECO:0000313" key="2">
    <source>
        <dbReference type="EMBL" id="KAB7462551.1"/>
    </source>
</evidence>
<protein>
    <submittedName>
        <fullName evidence="2">Uncharacterized protein</fullName>
    </submittedName>
</protein>
<dbReference type="RefSeq" id="WP_034520493.1">
    <property type="nucleotide sequence ID" value="NZ_CACRSP010000015.1"/>
</dbReference>
<keyword evidence="1" id="KW-0812">Transmembrane</keyword>
<dbReference type="Proteomes" id="UP000429211">
    <property type="component" value="Unassembled WGS sequence"/>
</dbReference>
<feature type="transmembrane region" description="Helical" evidence="1">
    <location>
        <begin position="237"/>
        <end position="257"/>
    </location>
</feature>
<proteinExistence type="predicted"/>
<feature type="transmembrane region" description="Helical" evidence="1">
    <location>
        <begin position="119"/>
        <end position="140"/>
    </location>
</feature>
<feature type="transmembrane region" description="Helical" evidence="1">
    <location>
        <begin position="37"/>
        <end position="55"/>
    </location>
</feature>
<feature type="transmembrane region" description="Helical" evidence="1">
    <location>
        <begin position="343"/>
        <end position="367"/>
    </location>
</feature>
<sequence length="424" mass="48404">MSTNQFRFSSTNLFSHLLFFIGIFSCIPVLRIGHYSIYVWLMALAVPLLIITGRFRMRRTPLMPLLFSACITFFFTYSTLPEAYGENNFKGLLSILLVFIVSASLLLDSKDSERVISGVLIAGKINIIWIFLQTIFWGILKTDLNDLVFNQTLHMVENASQYKASGLVSTGLCWNAGGIAAAIILVFAFESVQWKILALISGFLTQSSTTIIGVVVVMLFFFFQYITSEKIKEKIKLRNFLISFTIIGMGISLLVFVPKIQSMLDKVIGTSIDRLNMIFNEGSQLDSSAAAHFNYYSNLPDLIHQMNSGQLFFGHGIDCSGLPYTKLTRQYFWLDSWFLESDIANTFLGMGLLGITSLYFFLFYIAVKRWADSKIVFIVILSYIICGYFYDVQSVTYYWLLFIEFALLNYKTHMKERKKELPNE</sequence>
<keyword evidence="1" id="KW-1133">Transmembrane helix</keyword>
<comment type="caution">
    <text evidence="2">The sequence shown here is derived from an EMBL/GenBank/DDBJ whole genome shotgun (WGS) entry which is preliminary data.</text>
</comment>
<evidence type="ECO:0000256" key="1">
    <source>
        <dbReference type="SAM" id="Phobius"/>
    </source>
</evidence>
<keyword evidence="1" id="KW-0472">Membrane</keyword>
<accession>A0A7J5TKK5</accession>
<feature type="transmembrane region" description="Helical" evidence="1">
    <location>
        <begin position="12"/>
        <end position="31"/>
    </location>
</feature>
<feature type="transmembrane region" description="Helical" evidence="1">
    <location>
        <begin position="196"/>
        <end position="225"/>
    </location>
</feature>
<name>A0A7J5TKK5_9BIFI</name>
<evidence type="ECO:0000313" key="3">
    <source>
        <dbReference type="Proteomes" id="UP000429211"/>
    </source>
</evidence>
<feature type="transmembrane region" description="Helical" evidence="1">
    <location>
        <begin position="374"/>
        <end position="390"/>
    </location>
</feature>
<reference evidence="2 3" key="1">
    <citation type="journal article" date="2019" name="Nat. Med.">
        <title>A library of human gut bacterial isolates paired with longitudinal multiomics data enables mechanistic microbiome research.</title>
        <authorList>
            <person name="Poyet M."/>
            <person name="Groussin M."/>
            <person name="Gibbons S.M."/>
            <person name="Avila-Pacheco J."/>
            <person name="Jiang X."/>
            <person name="Kearney S.M."/>
            <person name="Perrotta A.R."/>
            <person name="Berdy B."/>
            <person name="Zhao S."/>
            <person name="Lieberman T.D."/>
            <person name="Swanson P.K."/>
            <person name="Smith M."/>
            <person name="Roesemann S."/>
            <person name="Alexander J.E."/>
            <person name="Rich S.A."/>
            <person name="Livny J."/>
            <person name="Vlamakis H."/>
            <person name="Clish C."/>
            <person name="Bullock K."/>
            <person name="Deik A."/>
            <person name="Scott J."/>
            <person name="Pierce K.A."/>
            <person name="Xavier R.J."/>
            <person name="Alm E.J."/>
        </authorList>
    </citation>
    <scope>NUCLEOTIDE SEQUENCE [LARGE SCALE GENOMIC DNA]</scope>
    <source>
        <strain evidence="2 3">BIOML-A2</strain>
    </source>
</reference>
<feature type="transmembrane region" description="Helical" evidence="1">
    <location>
        <begin position="91"/>
        <end position="107"/>
    </location>
</feature>
<feature type="transmembrane region" description="Helical" evidence="1">
    <location>
        <begin position="62"/>
        <end position="79"/>
    </location>
</feature>
<gene>
    <name evidence="2" type="ORF">GBB04_01915</name>
</gene>
<dbReference type="PROSITE" id="PS51257">
    <property type="entry name" value="PROKAR_LIPOPROTEIN"/>
    <property type="match status" value="1"/>
</dbReference>
<dbReference type="AlphaFoldDB" id="A0A7J5TKK5"/>
<organism evidence="2 3">
    <name type="scientific">Bifidobacterium dentium</name>
    <dbReference type="NCBI Taxonomy" id="1689"/>
    <lineage>
        <taxon>Bacteria</taxon>
        <taxon>Bacillati</taxon>
        <taxon>Actinomycetota</taxon>
        <taxon>Actinomycetes</taxon>
        <taxon>Bifidobacteriales</taxon>
        <taxon>Bifidobacteriaceae</taxon>
        <taxon>Bifidobacterium</taxon>
    </lineage>
</organism>
<dbReference type="EMBL" id="WDPD01000001">
    <property type="protein sequence ID" value="KAB7462551.1"/>
    <property type="molecule type" value="Genomic_DNA"/>
</dbReference>